<reference evidence="12" key="3">
    <citation type="submission" date="2025-09" db="UniProtKB">
        <authorList>
            <consortium name="Ensembl"/>
        </authorList>
    </citation>
    <scope>IDENTIFICATION</scope>
</reference>
<evidence type="ECO:0000313" key="13">
    <source>
        <dbReference type="Proteomes" id="UP000018468"/>
    </source>
</evidence>
<dbReference type="InterPro" id="IPR052440">
    <property type="entry name" value="Trans_Reg/Chrom_Remod"/>
</dbReference>
<dbReference type="HOGENOM" id="CLU_034943_0_0_1"/>
<evidence type="ECO:0000313" key="12">
    <source>
        <dbReference type="Ensembl" id="ENSLOCP00000013322.1"/>
    </source>
</evidence>
<evidence type="ECO:0000256" key="1">
    <source>
        <dbReference type="ARBA" id="ARBA00004123"/>
    </source>
</evidence>
<dbReference type="GO" id="GO:0008270">
    <property type="term" value="F:zinc ion binding"/>
    <property type="evidence" value="ECO:0007669"/>
    <property type="project" value="UniProtKB-KW"/>
</dbReference>
<feature type="region of interest" description="Disordered" evidence="10">
    <location>
        <begin position="220"/>
        <end position="272"/>
    </location>
</feature>
<dbReference type="Gene3D" id="3.30.40.10">
    <property type="entry name" value="Zinc/RING finger domain, C3HC4 (zinc finger)"/>
    <property type="match status" value="1"/>
</dbReference>
<evidence type="ECO:0000256" key="9">
    <source>
        <dbReference type="ARBA" id="ARBA00023242"/>
    </source>
</evidence>
<dbReference type="FunFam" id="3.30.40.10:FF:000116">
    <property type="entry name" value="Transcription factor 20 (AR1)"/>
    <property type="match status" value="1"/>
</dbReference>
<keyword evidence="9" id="KW-0539">Nucleus</keyword>
<dbReference type="EMBL" id="AHAT01000210">
    <property type="status" value="NOT_ANNOTATED_CDS"/>
    <property type="molecule type" value="Genomic_DNA"/>
</dbReference>
<keyword evidence="7" id="KW-0832">Ubl conjugation</keyword>
<name>W5MY63_LEPOC</name>
<dbReference type="InterPro" id="IPR001965">
    <property type="entry name" value="Znf_PHD"/>
</dbReference>
<dbReference type="GeneTree" id="ENSGT00940000156922"/>
<keyword evidence="5" id="KW-0863">Zinc-finger</keyword>
<dbReference type="OMA" id="DCRERWI"/>
<keyword evidence="2" id="KW-1017">Isopeptide bond</keyword>
<dbReference type="Proteomes" id="UP000018468">
    <property type="component" value="Linkage group LG10"/>
</dbReference>
<evidence type="ECO:0000259" key="11">
    <source>
        <dbReference type="PROSITE" id="PS51805"/>
    </source>
</evidence>
<dbReference type="SMART" id="SM00249">
    <property type="entry name" value="PHD"/>
    <property type="match status" value="1"/>
</dbReference>
<proteinExistence type="predicted"/>
<feature type="region of interest" description="Disordered" evidence="10">
    <location>
        <begin position="1"/>
        <end position="109"/>
    </location>
</feature>
<evidence type="ECO:0000256" key="4">
    <source>
        <dbReference type="ARBA" id="ARBA00022723"/>
    </source>
</evidence>
<dbReference type="AlphaFoldDB" id="W5MY63"/>
<feature type="compositionally biased region" description="Polar residues" evidence="10">
    <location>
        <begin position="28"/>
        <end position="40"/>
    </location>
</feature>
<dbReference type="InParanoid" id="W5MY63"/>
<dbReference type="STRING" id="7918.ENSLOCP00000013322"/>
<feature type="compositionally biased region" description="Basic residues" evidence="10">
    <location>
        <begin position="84"/>
        <end position="101"/>
    </location>
</feature>
<reference evidence="13" key="1">
    <citation type="submission" date="2011-12" db="EMBL/GenBank/DDBJ databases">
        <title>The Draft Genome of Lepisosteus oculatus.</title>
        <authorList>
            <consortium name="The Broad Institute Genome Assembly &amp; Analysis Group"/>
            <consortium name="Computational R&amp;D Group"/>
            <consortium name="and Sequencing Platform"/>
            <person name="Di Palma F."/>
            <person name="Alfoldi J."/>
            <person name="Johnson J."/>
            <person name="Berlin A."/>
            <person name="Gnerre S."/>
            <person name="Jaffe D."/>
            <person name="MacCallum I."/>
            <person name="Young S."/>
            <person name="Walker B.J."/>
            <person name="Lander E.S."/>
            <person name="Lindblad-Toh K."/>
        </authorList>
    </citation>
    <scope>NUCLEOTIDE SEQUENCE [LARGE SCALE GENOMIC DNA]</scope>
</reference>
<sequence>SQKDSPDKAGADRLKSKKSTSDQKHRNVSISLRSGVNSRESPAHTPKVTHSPEKQNLRALPKLKACQKNPPVLPKNSPGSKKTASARKTRVTKRKRKKRKMGQSSMFSPKEPEIKLKYVNYKEEKRDVKTDSFSPYIRLEFKEYATCTVINYPEEEKVRLKKGRAQTGPAFISGAVPTTSCLLLGRLNSDWKWRSHLVCCLCGKSANTMDLGDLHGPYYPEGFKPSPKPRTGLQSLKDDDLSDSDSSCSARGRKRSQAAESSTARLLRGAQSSKRRRDTREYWLHEDCGIWAAGVYLVKGKLYGLEEAAKLAQETVCSLCHRTGATLGCFFKGCPSKYHYTCAAQSDCVLNEENFSMKCTKHKNKSFKGSASVNRLESR</sequence>
<protein>
    <recommendedName>
        <fullName evidence="11">PHD-type domain-containing protein</fullName>
    </recommendedName>
</protein>
<evidence type="ECO:0000256" key="2">
    <source>
        <dbReference type="ARBA" id="ARBA00022499"/>
    </source>
</evidence>
<dbReference type="Bgee" id="ENSLOCG00000010874">
    <property type="expression patterns" value="Expressed in ovary and 13 other cell types or tissues"/>
</dbReference>
<evidence type="ECO:0000256" key="8">
    <source>
        <dbReference type="ARBA" id="ARBA00023159"/>
    </source>
</evidence>
<keyword evidence="6" id="KW-0862">Zinc</keyword>
<accession>W5MY63</accession>
<dbReference type="PANTHER" id="PTHR14955">
    <property type="entry name" value="RETINOIC ACID INDUCED 1/TRANSCRIPTION FACTOR 20"/>
    <property type="match status" value="1"/>
</dbReference>
<feature type="compositionally biased region" description="Basic and acidic residues" evidence="10">
    <location>
        <begin position="1"/>
        <end position="25"/>
    </location>
</feature>
<dbReference type="eggNOG" id="KOG1084">
    <property type="taxonomic scope" value="Eukaryota"/>
</dbReference>
<dbReference type="Pfam" id="PF13771">
    <property type="entry name" value="zf-HC5HC2H"/>
    <property type="match status" value="1"/>
</dbReference>
<dbReference type="Ensembl" id="ENSLOCT00000013350.1">
    <property type="protein sequence ID" value="ENSLOCP00000013322.1"/>
    <property type="gene ID" value="ENSLOCG00000010874.1"/>
</dbReference>
<evidence type="ECO:0000256" key="3">
    <source>
        <dbReference type="ARBA" id="ARBA00022553"/>
    </source>
</evidence>
<reference evidence="12" key="2">
    <citation type="submission" date="2025-08" db="UniProtKB">
        <authorList>
            <consortium name="Ensembl"/>
        </authorList>
    </citation>
    <scope>IDENTIFICATION</scope>
</reference>
<dbReference type="InterPro" id="IPR013083">
    <property type="entry name" value="Znf_RING/FYVE/PHD"/>
</dbReference>
<dbReference type="InterPro" id="IPR034732">
    <property type="entry name" value="EPHD"/>
</dbReference>
<evidence type="ECO:0000256" key="6">
    <source>
        <dbReference type="ARBA" id="ARBA00022833"/>
    </source>
</evidence>
<feature type="domain" description="PHD-type" evidence="11">
    <location>
        <begin position="246"/>
        <end position="363"/>
    </location>
</feature>
<evidence type="ECO:0000256" key="5">
    <source>
        <dbReference type="ARBA" id="ARBA00022771"/>
    </source>
</evidence>
<dbReference type="PANTHER" id="PTHR14955:SF8">
    <property type="entry name" value="SI:CH211-165G14.1-RELATED"/>
    <property type="match status" value="1"/>
</dbReference>
<keyword evidence="13" id="KW-1185">Reference proteome</keyword>
<evidence type="ECO:0000256" key="7">
    <source>
        <dbReference type="ARBA" id="ARBA00022843"/>
    </source>
</evidence>
<keyword evidence="4" id="KW-0479">Metal-binding</keyword>
<comment type="subcellular location">
    <subcellularLocation>
        <location evidence="1">Nucleus</location>
    </subcellularLocation>
</comment>
<keyword evidence="8" id="KW-0010">Activator</keyword>
<organism evidence="12 13">
    <name type="scientific">Lepisosteus oculatus</name>
    <name type="common">Spotted gar</name>
    <dbReference type="NCBI Taxonomy" id="7918"/>
    <lineage>
        <taxon>Eukaryota</taxon>
        <taxon>Metazoa</taxon>
        <taxon>Chordata</taxon>
        <taxon>Craniata</taxon>
        <taxon>Vertebrata</taxon>
        <taxon>Euteleostomi</taxon>
        <taxon>Actinopterygii</taxon>
        <taxon>Neopterygii</taxon>
        <taxon>Holostei</taxon>
        <taxon>Semionotiformes</taxon>
        <taxon>Lepisosteidae</taxon>
        <taxon>Lepisosteus</taxon>
    </lineage>
</organism>
<evidence type="ECO:0000256" key="10">
    <source>
        <dbReference type="SAM" id="MobiDB-lite"/>
    </source>
</evidence>
<keyword evidence="3" id="KW-0597">Phosphoprotein</keyword>
<dbReference type="PROSITE" id="PS51805">
    <property type="entry name" value="EPHD"/>
    <property type="match status" value="1"/>
</dbReference>
<dbReference type="GO" id="GO:0005634">
    <property type="term" value="C:nucleus"/>
    <property type="evidence" value="ECO:0007669"/>
    <property type="project" value="UniProtKB-SubCell"/>
</dbReference>